<organism evidence="1 2">
    <name type="scientific">Porphyromonas macacae</name>
    <dbReference type="NCBI Taxonomy" id="28115"/>
    <lineage>
        <taxon>Bacteria</taxon>
        <taxon>Pseudomonadati</taxon>
        <taxon>Bacteroidota</taxon>
        <taxon>Bacteroidia</taxon>
        <taxon>Bacteroidales</taxon>
        <taxon>Porphyromonadaceae</taxon>
        <taxon>Porphyromonas</taxon>
    </lineage>
</organism>
<name>A0A379E606_9PORP</name>
<accession>A0A379E606</accession>
<gene>
    <name evidence="1" type="ORF">NCTC11632_00214</name>
</gene>
<evidence type="ECO:0000313" key="2">
    <source>
        <dbReference type="Proteomes" id="UP000254156"/>
    </source>
</evidence>
<dbReference type="EMBL" id="UGTF01000002">
    <property type="protein sequence ID" value="SUB88153.1"/>
    <property type="molecule type" value="Genomic_DNA"/>
</dbReference>
<protein>
    <submittedName>
        <fullName evidence="1">Uncharacterized protein</fullName>
    </submittedName>
</protein>
<reference evidence="1 2" key="1">
    <citation type="submission" date="2018-06" db="EMBL/GenBank/DDBJ databases">
        <authorList>
            <consortium name="Pathogen Informatics"/>
            <person name="Doyle S."/>
        </authorList>
    </citation>
    <scope>NUCLEOTIDE SEQUENCE [LARGE SCALE GENOMIC DNA]</scope>
    <source>
        <strain evidence="1 2">NCTC11632</strain>
    </source>
</reference>
<evidence type="ECO:0000313" key="1">
    <source>
        <dbReference type="EMBL" id="SUB88153.1"/>
    </source>
</evidence>
<dbReference type="AlphaFoldDB" id="A0A379E606"/>
<sequence>MFWRFLCFEENSLIRFDHDTPFAWKAQKSEGISFLLKKRLTELQLSKRQIAVYNHEIKTAFSGGFGENLRKSTSPFP</sequence>
<dbReference type="Proteomes" id="UP000254156">
    <property type="component" value="Unassembled WGS sequence"/>
</dbReference>
<proteinExistence type="predicted"/>